<dbReference type="AlphaFoldDB" id="A0A0S3RCX8"/>
<keyword evidence="3" id="KW-1185">Reference proteome</keyword>
<feature type="non-terminal residue" evidence="2">
    <location>
        <position position="1"/>
    </location>
</feature>
<accession>A0A0S3RCX8</accession>
<protein>
    <submittedName>
        <fullName evidence="2">Uncharacterized protein</fullName>
    </submittedName>
</protein>
<dbReference type="Proteomes" id="UP000291084">
    <property type="component" value="Chromosome 2"/>
</dbReference>
<evidence type="ECO:0000256" key="1">
    <source>
        <dbReference type="SAM" id="MobiDB-lite"/>
    </source>
</evidence>
<organism evidence="2 3">
    <name type="scientific">Vigna angularis var. angularis</name>
    <dbReference type="NCBI Taxonomy" id="157739"/>
    <lineage>
        <taxon>Eukaryota</taxon>
        <taxon>Viridiplantae</taxon>
        <taxon>Streptophyta</taxon>
        <taxon>Embryophyta</taxon>
        <taxon>Tracheophyta</taxon>
        <taxon>Spermatophyta</taxon>
        <taxon>Magnoliopsida</taxon>
        <taxon>eudicotyledons</taxon>
        <taxon>Gunneridae</taxon>
        <taxon>Pentapetalae</taxon>
        <taxon>rosids</taxon>
        <taxon>fabids</taxon>
        <taxon>Fabales</taxon>
        <taxon>Fabaceae</taxon>
        <taxon>Papilionoideae</taxon>
        <taxon>50 kb inversion clade</taxon>
        <taxon>NPAAA clade</taxon>
        <taxon>indigoferoid/millettioid clade</taxon>
        <taxon>Phaseoleae</taxon>
        <taxon>Vigna</taxon>
    </lineage>
</organism>
<dbReference type="EMBL" id="AP015035">
    <property type="protein sequence ID" value="BAT78394.1"/>
    <property type="molecule type" value="Genomic_DNA"/>
</dbReference>
<gene>
    <name evidence="2" type="primary">Vigan.02G106700</name>
    <name evidence="2" type="ORF">VIGAN_02106700</name>
</gene>
<reference evidence="2 3" key="1">
    <citation type="journal article" date="2015" name="Sci. Rep.">
        <title>The power of single molecule real-time sequencing technology in the de novo assembly of a eukaryotic genome.</title>
        <authorList>
            <person name="Sakai H."/>
            <person name="Naito K."/>
            <person name="Ogiso-Tanaka E."/>
            <person name="Takahashi Y."/>
            <person name="Iseki K."/>
            <person name="Muto C."/>
            <person name="Satou K."/>
            <person name="Teruya K."/>
            <person name="Shiroma A."/>
            <person name="Shimoji M."/>
            <person name="Hirano T."/>
            <person name="Itoh T."/>
            <person name="Kaga A."/>
            <person name="Tomooka N."/>
        </authorList>
    </citation>
    <scope>NUCLEOTIDE SEQUENCE [LARGE SCALE GENOMIC DNA]</scope>
    <source>
        <strain evidence="3">cv. Shumari</strain>
    </source>
</reference>
<proteinExistence type="predicted"/>
<feature type="compositionally biased region" description="Polar residues" evidence="1">
    <location>
        <begin position="28"/>
        <end position="49"/>
    </location>
</feature>
<feature type="region of interest" description="Disordered" evidence="1">
    <location>
        <begin position="22"/>
        <end position="54"/>
    </location>
</feature>
<evidence type="ECO:0000313" key="3">
    <source>
        <dbReference type="Proteomes" id="UP000291084"/>
    </source>
</evidence>
<sequence>KSHADRFKAYLLKQLISLIFHHHPNQPSPKENQTTNQFLKQNALPSQPENSEHPLLHLQKFNPNINPFFPQPNA</sequence>
<name>A0A0S3RCX8_PHAAN</name>
<evidence type="ECO:0000313" key="2">
    <source>
        <dbReference type="EMBL" id="BAT78394.1"/>
    </source>
</evidence>